<evidence type="ECO:0008006" key="4">
    <source>
        <dbReference type="Google" id="ProtNLM"/>
    </source>
</evidence>
<feature type="chain" id="PRO_5002735697" description="Secreted protein" evidence="1">
    <location>
        <begin position="27"/>
        <end position="259"/>
    </location>
</feature>
<feature type="signal peptide" evidence="1">
    <location>
        <begin position="1"/>
        <end position="26"/>
    </location>
</feature>
<dbReference type="OrthoDB" id="5507525at2"/>
<reference evidence="2 3" key="1">
    <citation type="journal article" date="2007" name="Nat. Biotechnol.">
        <title>Complete genome sequence of the myxobacterium Sorangium cellulosum.</title>
        <authorList>
            <person name="Schneiker S."/>
            <person name="Perlova O."/>
            <person name="Kaiser O."/>
            <person name="Gerth K."/>
            <person name="Alici A."/>
            <person name="Altmeyer M.O."/>
            <person name="Bartels D."/>
            <person name="Bekel T."/>
            <person name="Beyer S."/>
            <person name="Bode E."/>
            <person name="Bode H.B."/>
            <person name="Bolten C.J."/>
            <person name="Choudhuri J.V."/>
            <person name="Doss S."/>
            <person name="Elnakady Y.A."/>
            <person name="Frank B."/>
            <person name="Gaigalat L."/>
            <person name="Goesmann A."/>
            <person name="Groeger C."/>
            <person name="Gross F."/>
            <person name="Jelsbak L."/>
            <person name="Jelsbak L."/>
            <person name="Kalinowski J."/>
            <person name="Kegler C."/>
            <person name="Knauber T."/>
            <person name="Konietzny S."/>
            <person name="Kopp M."/>
            <person name="Krause L."/>
            <person name="Krug D."/>
            <person name="Linke B."/>
            <person name="Mahmud T."/>
            <person name="Martinez-Arias R."/>
            <person name="McHardy A.C."/>
            <person name="Merai M."/>
            <person name="Meyer F."/>
            <person name="Mormann S."/>
            <person name="Munoz-Dorado J."/>
            <person name="Perez J."/>
            <person name="Pradella S."/>
            <person name="Rachid S."/>
            <person name="Raddatz G."/>
            <person name="Rosenau F."/>
            <person name="Rueckert C."/>
            <person name="Sasse F."/>
            <person name="Scharfe M."/>
            <person name="Schuster S.C."/>
            <person name="Suen G."/>
            <person name="Treuner-Lange A."/>
            <person name="Velicer G.J."/>
            <person name="Vorholter F.-J."/>
            <person name="Weissman K.J."/>
            <person name="Welch R.D."/>
            <person name="Wenzel S.C."/>
            <person name="Whitworth D.E."/>
            <person name="Wilhelm S."/>
            <person name="Wittmann C."/>
            <person name="Bloecker H."/>
            <person name="Puehler A."/>
            <person name="Mueller R."/>
        </authorList>
    </citation>
    <scope>NUCLEOTIDE SEQUENCE [LARGE SCALE GENOMIC DNA]</scope>
    <source>
        <strain evidence="3">So ce56</strain>
    </source>
</reference>
<evidence type="ECO:0000256" key="1">
    <source>
        <dbReference type="SAM" id="SignalP"/>
    </source>
</evidence>
<proteinExistence type="predicted"/>
<evidence type="ECO:0000313" key="3">
    <source>
        <dbReference type="Proteomes" id="UP000002139"/>
    </source>
</evidence>
<dbReference type="AlphaFoldDB" id="A9FXI3"/>
<evidence type="ECO:0000313" key="2">
    <source>
        <dbReference type="EMBL" id="CAN95517.1"/>
    </source>
</evidence>
<sequence>MSRSSLVNVGFAAMFLAAAPLLPACAVGPDGTEEAESTGRASIALVAQTNGHVYRLSNALFRIEGPIVTYLGTSDDPGETVLSAALPTGNYSSTLEQGWVLQRDDGGTFVPVQATLLSPPTVSFTIHDGAVTPLVYQFQTDGTIITIGDGQLDISIEVTEVGGGGACTPFGAGCGGGEWCVPGTLVGGVPACLPGGTIPVGGTCGGVEGCVSNSACGDLTGEGVTFTCIELCPGSSFGAPCASGGSCVDIGDPEFGVCF</sequence>
<keyword evidence="3" id="KW-1185">Reference proteome</keyword>
<name>A9FXI3_SORC5</name>
<accession>A9FXI3</accession>
<protein>
    <recommendedName>
        <fullName evidence="4">Secreted protein</fullName>
    </recommendedName>
</protein>
<organism evidence="2 3">
    <name type="scientific">Sorangium cellulosum (strain So ce56)</name>
    <name type="common">Polyangium cellulosum (strain So ce56)</name>
    <dbReference type="NCBI Taxonomy" id="448385"/>
    <lineage>
        <taxon>Bacteria</taxon>
        <taxon>Pseudomonadati</taxon>
        <taxon>Myxococcota</taxon>
        <taxon>Polyangia</taxon>
        <taxon>Polyangiales</taxon>
        <taxon>Polyangiaceae</taxon>
        <taxon>Sorangium</taxon>
    </lineage>
</organism>
<dbReference type="KEGG" id="scl:sce5354"/>
<gene>
    <name evidence="2" type="ordered locus">sce5354</name>
</gene>
<dbReference type="RefSeq" id="WP_012237985.1">
    <property type="nucleotide sequence ID" value="NC_010162.1"/>
</dbReference>
<keyword evidence="1" id="KW-0732">Signal</keyword>
<dbReference type="Proteomes" id="UP000002139">
    <property type="component" value="Chromosome"/>
</dbReference>
<dbReference type="EMBL" id="AM746676">
    <property type="protein sequence ID" value="CAN95517.1"/>
    <property type="molecule type" value="Genomic_DNA"/>
</dbReference>
<dbReference type="HOGENOM" id="CLU_1073256_0_0_7"/>